<dbReference type="AlphaFoldDB" id="A0ABD2NCP7"/>
<protein>
    <submittedName>
        <fullName evidence="1">Uncharacterized protein</fullName>
    </submittedName>
</protein>
<keyword evidence="2" id="KW-1185">Reference proteome</keyword>
<evidence type="ECO:0000313" key="1">
    <source>
        <dbReference type="EMBL" id="KAL3276407.1"/>
    </source>
</evidence>
<accession>A0ABD2NCP7</accession>
<proteinExistence type="predicted"/>
<name>A0ABD2NCP7_9CUCU</name>
<organism evidence="1 2">
    <name type="scientific">Cryptolaemus montrouzieri</name>
    <dbReference type="NCBI Taxonomy" id="559131"/>
    <lineage>
        <taxon>Eukaryota</taxon>
        <taxon>Metazoa</taxon>
        <taxon>Ecdysozoa</taxon>
        <taxon>Arthropoda</taxon>
        <taxon>Hexapoda</taxon>
        <taxon>Insecta</taxon>
        <taxon>Pterygota</taxon>
        <taxon>Neoptera</taxon>
        <taxon>Endopterygota</taxon>
        <taxon>Coleoptera</taxon>
        <taxon>Polyphaga</taxon>
        <taxon>Cucujiformia</taxon>
        <taxon>Coccinelloidea</taxon>
        <taxon>Coccinellidae</taxon>
        <taxon>Scymninae</taxon>
        <taxon>Scymnini</taxon>
        <taxon>Cryptolaemus</taxon>
    </lineage>
</organism>
<sequence>MEITNTKIDIKLTKYDKSNTPNEYIYHTDDSRKENAVGCAILYYKTVTKCNVSDIYSIYTAELSNYGYKIVPTECKWPSSQNILIEKKTAIKYYQTREYANNLKESENIVEYFIRVEIQIWRRIYFVI</sequence>
<reference evidence="1 2" key="1">
    <citation type="journal article" date="2021" name="BMC Biol.">
        <title>Horizontally acquired antibacterial genes associated with adaptive radiation of ladybird beetles.</title>
        <authorList>
            <person name="Li H.S."/>
            <person name="Tang X.F."/>
            <person name="Huang Y.H."/>
            <person name="Xu Z.Y."/>
            <person name="Chen M.L."/>
            <person name="Du X.Y."/>
            <person name="Qiu B.Y."/>
            <person name="Chen P.T."/>
            <person name="Zhang W."/>
            <person name="Slipinski A."/>
            <person name="Escalona H.E."/>
            <person name="Waterhouse R.M."/>
            <person name="Zwick A."/>
            <person name="Pang H."/>
        </authorList>
    </citation>
    <scope>NUCLEOTIDE SEQUENCE [LARGE SCALE GENOMIC DNA]</scope>
    <source>
        <strain evidence="1">SYSU2018</strain>
    </source>
</reference>
<gene>
    <name evidence="1" type="ORF">HHI36_011791</name>
</gene>
<comment type="caution">
    <text evidence="1">The sequence shown here is derived from an EMBL/GenBank/DDBJ whole genome shotgun (WGS) entry which is preliminary data.</text>
</comment>
<dbReference type="EMBL" id="JABFTP020000103">
    <property type="protein sequence ID" value="KAL3276407.1"/>
    <property type="molecule type" value="Genomic_DNA"/>
</dbReference>
<dbReference type="Proteomes" id="UP001516400">
    <property type="component" value="Unassembled WGS sequence"/>
</dbReference>
<evidence type="ECO:0000313" key="2">
    <source>
        <dbReference type="Proteomes" id="UP001516400"/>
    </source>
</evidence>